<feature type="transmembrane region" description="Helical" evidence="6">
    <location>
        <begin position="59"/>
        <end position="77"/>
    </location>
</feature>
<evidence type="ECO:0000256" key="5">
    <source>
        <dbReference type="ARBA" id="ARBA00023136"/>
    </source>
</evidence>
<dbReference type="SUPFAM" id="SSF103481">
    <property type="entry name" value="Multidrug resistance efflux transporter EmrE"/>
    <property type="match status" value="2"/>
</dbReference>
<feature type="transmembrane region" description="Helical" evidence="6">
    <location>
        <begin position="89"/>
        <end position="112"/>
    </location>
</feature>
<comment type="similarity">
    <text evidence="2">Belongs to the EamA transporter family.</text>
</comment>
<feature type="transmembrane region" description="Helical" evidence="6">
    <location>
        <begin position="277"/>
        <end position="297"/>
    </location>
</feature>
<evidence type="ECO:0000256" key="1">
    <source>
        <dbReference type="ARBA" id="ARBA00004141"/>
    </source>
</evidence>
<feature type="transmembrane region" description="Helical" evidence="6">
    <location>
        <begin position="118"/>
        <end position="138"/>
    </location>
</feature>
<dbReference type="InterPro" id="IPR037185">
    <property type="entry name" value="EmrE-like"/>
</dbReference>
<name>A0A2S4MPP9_9HYPH</name>
<keyword evidence="5 6" id="KW-0472">Membrane</keyword>
<dbReference type="Pfam" id="PF00892">
    <property type="entry name" value="EamA"/>
    <property type="match status" value="2"/>
</dbReference>
<dbReference type="InterPro" id="IPR000620">
    <property type="entry name" value="EamA_dom"/>
</dbReference>
<keyword evidence="9" id="KW-1185">Reference proteome</keyword>
<dbReference type="EMBL" id="PQFZ01000001">
    <property type="protein sequence ID" value="POR56615.1"/>
    <property type="molecule type" value="Genomic_DNA"/>
</dbReference>
<evidence type="ECO:0000256" key="4">
    <source>
        <dbReference type="ARBA" id="ARBA00022989"/>
    </source>
</evidence>
<feature type="transmembrane region" description="Helical" evidence="6">
    <location>
        <begin position="150"/>
        <end position="168"/>
    </location>
</feature>
<feature type="transmembrane region" description="Helical" evidence="6">
    <location>
        <begin position="303"/>
        <end position="320"/>
    </location>
</feature>
<comment type="caution">
    <text evidence="8">The sequence shown here is derived from an EMBL/GenBank/DDBJ whole genome shotgun (WGS) entry which is preliminary data.</text>
</comment>
<organism evidence="8 9">
    <name type="scientific">Bosea psychrotolerans</name>
    <dbReference type="NCBI Taxonomy" id="1871628"/>
    <lineage>
        <taxon>Bacteria</taxon>
        <taxon>Pseudomonadati</taxon>
        <taxon>Pseudomonadota</taxon>
        <taxon>Alphaproteobacteria</taxon>
        <taxon>Hyphomicrobiales</taxon>
        <taxon>Boseaceae</taxon>
        <taxon>Bosea</taxon>
    </lineage>
</organism>
<sequence>MDLRSSAGAFVAPAATQARGRVAWHRYLSLNAFLFAAMCLAWGLTFLPVKIAVAHVPPIFLAAARFSLAGLLLLAWAGRDAFKVPVQAWLRLAGTALLVNSCNYALLFWGMAHAPSGLAAIINMATIPIYTVLASRVIEGQPISGRRIAAVSLGALGLGFLFATRALGGLSAAKGDGLELWGLAAIALGTFCHCVGAVLSRKVAGTMPTLTLAGWQTAIGALGLIVASLALEPVGVAHLRALVQWPTAPALAFVVIVGSLIGFTIFLRLLRDWGAFYAGLFAFVSPVIAVGAGVVALGEPFGWPEAVGALLMFGAAAIALRK</sequence>
<evidence type="ECO:0000256" key="2">
    <source>
        <dbReference type="ARBA" id="ARBA00007362"/>
    </source>
</evidence>
<feature type="domain" description="EamA" evidence="7">
    <location>
        <begin position="181"/>
        <end position="319"/>
    </location>
</feature>
<dbReference type="AlphaFoldDB" id="A0A2S4MPP9"/>
<evidence type="ECO:0000256" key="3">
    <source>
        <dbReference type="ARBA" id="ARBA00022692"/>
    </source>
</evidence>
<keyword evidence="3 6" id="KW-0812">Transmembrane</keyword>
<feature type="domain" description="EamA" evidence="7">
    <location>
        <begin position="32"/>
        <end position="162"/>
    </location>
</feature>
<dbReference type="RefSeq" id="WP_181011656.1">
    <property type="nucleotide sequence ID" value="NZ_PQFZ01000001.1"/>
</dbReference>
<dbReference type="InterPro" id="IPR050638">
    <property type="entry name" value="AA-Vitamin_Transporters"/>
</dbReference>
<gene>
    <name evidence="8" type="ORF">CYD53_101136</name>
</gene>
<dbReference type="PANTHER" id="PTHR32322:SF2">
    <property type="entry name" value="EAMA DOMAIN-CONTAINING PROTEIN"/>
    <property type="match status" value="1"/>
</dbReference>
<evidence type="ECO:0000313" key="8">
    <source>
        <dbReference type="EMBL" id="POR56615.1"/>
    </source>
</evidence>
<keyword evidence="4 6" id="KW-1133">Transmembrane helix</keyword>
<reference evidence="8 9" key="1">
    <citation type="submission" date="2018-01" db="EMBL/GenBank/DDBJ databases">
        <title>Genomic Encyclopedia of Type Strains, Phase III (KMG-III): the genomes of soil and plant-associated and newly described type strains.</title>
        <authorList>
            <person name="Whitman W."/>
        </authorList>
    </citation>
    <scope>NUCLEOTIDE SEQUENCE [LARGE SCALE GENOMIC DNA]</scope>
    <source>
        <strain evidence="8 9">1131</strain>
    </source>
</reference>
<evidence type="ECO:0000259" key="7">
    <source>
        <dbReference type="Pfam" id="PF00892"/>
    </source>
</evidence>
<evidence type="ECO:0000313" key="9">
    <source>
        <dbReference type="Proteomes" id="UP000236919"/>
    </source>
</evidence>
<accession>A0A2S4MPP9</accession>
<dbReference type="PANTHER" id="PTHR32322">
    <property type="entry name" value="INNER MEMBRANE TRANSPORTER"/>
    <property type="match status" value="1"/>
</dbReference>
<protein>
    <submittedName>
        <fullName evidence="8">EamA-like transporter family protein</fullName>
    </submittedName>
</protein>
<dbReference type="Proteomes" id="UP000236919">
    <property type="component" value="Unassembled WGS sequence"/>
</dbReference>
<feature type="transmembrane region" description="Helical" evidence="6">
    <location>
        <begin position="180"/>
        <end position="200"/>
    </location>
</feature>
<feature type="transmembrane region" description="Helical" evidence="6">
    <location>
        <begin position="27"/>
        <end position="47"/>
    </location>
</feature>
<dbReference type="GO" id="GO:0016020">
    <property type="term" value="C:membrane"/>
    <property type="evidence" value="ECO:0007669"/>
    <property type="project" value="UniProtKB-SubCell"/>
</dbReference>
<comment type="subcellular location">
    <subcellularLocation>
        <location evidence="1">Membrane</location>
        <topology evidence="1">Multi-pass membrane protein</topology>
    </subcellularLocation>
</comment>
<feature type="transmembrane region" description="Helical" evidence="6">
    <location>
        <begin position="212"/>
        <end position="231"/>
    </location>
</feature>
<feature type="transmembrane region" description="Helical" evidence="6">
    <location>
        <begin position="251"/>
        <end position="270"/>
    </location>
</feature>
<proteinExistence type="inferred from homology"/>
<evidence type="ECO:0000256" key="6">
    <source>
        <dbReference type="SAM" id="Phobius"/>
    </source>
</evidence>